<dbReference type="PANTHER" id="PTHR45902:SF4">
    <property type="entry name" value="G-PROTEIN COUPLED RECEPTORS FAMILY 2 PROFILE 2 DOMAIN-CONTAINING PROTEIN"/>
    <property type="match status" value="1"/>
</dbReference>
<dbReference type="AlphaFoldDB" id="A0AAV4W123"/>
<name>A0AAV4W123_CAEEX</name>
<evidence type="ECO:0000259" key="3">
    <source>
        <dbReference type="PROSITE" id="PS50958"/>
    </source>
</evidence>
<evidence type="ECO:0000313" key="4">
    <source>
        <dbReference type="EMBL" id="GIY76352.1"/>
    </source>
</evidence>
<dbReference type="PANTHER" id="PTHR45902">
    <property type="entry name" value="LATROPHILIN RECEPTOR-LIKE PROTEIN A"/>
    <property type="match status" value="1"/>
</dbReference>
<evidence type="ECO:0000313" key="5">
    <source>
        <dbReference type="Proteomes" id="UP001054945"/>
    </source>
</evidence>
<sequence length="336" mass="37854">MHFLCFGLFSLVCLLNLVSRGQTTLLEPGSCSQECRNPANNENSIRAKCSCSSSCTVYGDCCYDSPYRNRSFPTERPSPSDDICILLSTRGSFLAVAKCPRTWLLSSQFCTQGLGHLPPVTSTASGTTYANIYCAICNGDGEDVTTWNVRLSCCSEHDNLEGRRYVYQGGYLRSKVPEHRDCPCSYVAHYNDTSFADSLELRTCERNQDSLKCSRSWSDRNVQHLCKSFLDPVFINDRIYRNLYCAQCNYKNLHGAKCMPPIVEEKLSEGLSMSSIRAFCSSQEISSCLNYFSSFGRGRSYTFSSLMNIREVSCLAPQCCDGQRYDAIFKRCRQLF</sequence>
<dbReference type="EMBL" id="BPLR01015477">
    <property type="protein sequence ID" value="GIY76352.1"/>
    <property type="molecule type" value="Genomic_DNA"/>
</dbReference>
<dbReference type="PROSITE" id="PS50958">
    <property type="entry name" value="SMB_2"/>
    <property type="match status" value="1"/>
</dbReference>
<organism evidence="4 5">
    <name type="scientific">Caerostris extrusa</name>
    <name type="common">Bark spider</name>
    <name type="synonym">Caerostris bankana</name>
    <dbReference type="NCBI Taxonomy" id="172846"/>
    <lineage>
        <taxon>Eukaryota</taxon>
        <taxon>Metazoa</taxon>
        <taxon>Ecdysozoa</taxon>
        <taxon>Arthropoda</taxon>
        <taxon>Chelicerata</taxon>
        <taxon>Arachnida</taxon>
        <taxon>Araneae</taxon>
        <taxon>Araneomorphae</taxon>
        <taxon>Entelegynae</taxon>
        <taxon>Araneoidea</taxon>
        <taxon>Araneidae</taxon>
        <taxon>Caerostris</taxon>
    </lineage>
</organism>
<keyword evidence="5" id="KW-1185">Reference proteome</keyword>
<accession>A0AAV4W123</accession>
<keyword evidence="1" id="KW-1015">Disulfide bond</keyword>
<gene>
    <name evidence="4" type="primary">AVEN_190165_1</name>
    <name evidence="4" type="ORF">CEXT_504671</name>
</gene>
<proteinExistence type="predicted"/>
<reference evidence="4 5" key="1">
    <citation type="submission" date="2021-06" db="EMBL/GenBank/DDBJ databases">
        <title>Caerostris extrusa draft genome.</title>
        <authorList>
            <person name="Kono N."/>
            <person name="Arakawa K."/>
        </authorList>
    </citation>
    <scope>NUCLEOTIDE SEQUENCE [LARGE SCALE GENOMIC DNA]</scope>
</reference>
<dbReference type="InterPro" id="IPR001212">
    <property type="entry name" value="Somatomedin_B_dom"/>
</dbReference>
<feature type="signal peptide" evidence="2">
    <location>
        <begin position="1"/>
        <end position="20"/>
    </location>
</feature>
<feature type="chain" id="PRO_5043495464" description="SMB domain-containing protein" evidence="2">
    <location>
        <begin position="21"/>
        <end position="336"/>
    </location>
</feature>
<feature type="domain" description="SMB" evidence="3">
    <location>
        <begin position="27"/>
        <end position="74"/>
    </location>
</feature>
<dbReference type="Gene3D" id="4.10.410.20">
    <property type="match status" value="1"/>
</dbReference>
<dbReference type="InterPro" id="IPR053231">
    <property type="entry name" value="GPCR_LN-TM7"/>
</dbReference>
<keyword evidence="2" id="KW-0732">Signal</keyword>
<dbReference type="Proteomes" id="UP001054945">
    <property type="component" value="Unassembled WGS sequence"/>
</dbReference>
<evidence type="ECO:0000256" key="1">
    <source>
        <dbReference type="ARBA" id="ARBA00023157"/>
    </source>
</evidence>
<evidence type="ECO:0000256" key="2">
    <source>
        <dbReference type="SAM" id="SignalP"/>
    </source>
</evidence>
<comment type="caution">
    <text evidence="4">The sequence shown here is derived from an EMBL/GenBank/DDBJ whole genome shotgun (WGS) entry which is preliminary data.</text>
</comment>
<protein>
    <recommendedName>
        <fullName evidence="3">SMB domain-containing protein</fullName>
    </recommendedName>
</protein>